<organism evidence="1 2">
    <name type="scientific">Panagrolaimus sp. ES5</name>
    <dbReference type="NCBI Taxonomy" id="591445"/>
    <lineage>
        <taxon>Eukaryota</taxon>
        <taxon>Metazoa</taxon>
        <taxon>Ecdysozoa</taxon>
        <taxon>Nematoda</taxon>
        <taxon>Chromadorea</taxon>
        <taxon>Rhabditida</taxon>
        <taxon>Tylenchina</taxon>
        <taxon>Panagrolaimomorpha</taxon>
        <taxon>Panagrolaimoidea</taxon>
        <taxon>Panagrolaimidae</taxon>
        <taxon>Panagrolaimus</taxon>
    </lineage>
</organism>
<accession>A0AC34GYV0</accession>
<name>A0AC34GYV0_9BILA</name>
<dbReference type="WBParaSite" id="ES5_v2.g9799.t1">
    <property type="protein sequence ID" value="ES5_v2.g9799.t1"/>
    <property type="gene ID" value="ES5_v2.g9799"/>
</dbReference>
<evidence type="ECO:0000313" key="1">
    <source>
        <dbReference type="Proteomes" id="UP000887579"/>
    </source>
</evidence>
<protein>
    <submittedName>
        <fullName evidence="2">Uncharacterized protein</fullName>
    </submittedName>
</protein>
<proteinExistence type="predicted"/>
<reference evidence="2" key="1">
    <citation type="submission" date="2022-11" db="UniProtKB">
        <authorList>
            <consortium name="WormBaseParasite"/>
        </authorList>
    </citation>
    <scope>IDENTIFICATION</scope>
</reference>
<dbReference type="Proteomes" id="UP000887579">
    <property type="component" value="Unplaced"/>
</dbReference>
<sequence length="110" mass="13366">MLYWEYRRMFRQKWRHIRPIPEGSSYQKLARSRLLVTFVLFFVAWKSMGLYLNEKLLFDKDETTGEYRYFQPQEMKAIVKAKRMAYDTGLKKQEPVLTLEDVTVFPLDDE</sequence>
<evidence type="ECO:0000313" key="2">
    <source>
        <dbReference type="WBParaSite" id="ES5_v2.g9799.t1"/>
    </source>
</evidence>